<keyword evidence="1" id="KW-0472">Membrane</keyword>
<keyword evidence="2" id="KW-0732">Signal</keyword>
<reference evidence="3 4" key="1">
    <citation type="journal article" date="2021" name="BMC Biol.">
        <title>Horizontally acquired antibacterial genes associated with adaptive radiation of ladybird beetles.</title>
        <authorList>
            <person name="Li H.S."/>
            <person name="Tang X.F."/>
            <person name="Huang Y.H."/>
            <person name="Xu Z.Y."/>
            <person name="Chen M.L."/>
            <person name="Du X.Y."/>
            <person name="Qiu B.Y."/>
            <person name="Chen P.T."/>
            <person name="Zhang W."/>
            <person name="Slipinski A."/>
            <person name="Escalona H.E."/>
            <person name="Waterhouse R.M."/>
            <person name="Zwick A."/>
            <person name="Pang H."/>
        </authorList>
    </citation>
    <scope>NUCLEOTIDE SEQUENCE [LARGE SCALE GENOMIC DNA]</scope>
    <source>
        <strain evidence="3">SYSU2018</strain>
    </source>
</reference>
<dbReference type="EMBL" id="JABFTP020000165">
    <property type="protein sequence ID" value="KAL3284009.1"/>
    <property type="molecule type" value="Genomic_DNA"/>
</dbReference>
<feature type="signal peptide" evidence="2">
    <location>
        <begin position="1"/>
        <end position="28"/>
    </location>
</feature>
<comment type="caution">
    <text evidence="3">The sequence shown here is derived from an EMBL/GenBank/DDBJ whole genome shotgun (WGS) entry which is preliminary data.</text>
</comment>
<dbReference type="AlphaFoldDB" id="A0ABD2NZF7"/>
<evidence type="ECO:0000313" key="3">
    <source>
        <dbReference type="EMBL" id="KAL3284009.1"/>
    </source>
</evidence>
<proteinExistence type="predicted"/>
<accession>A0ABD2NZF7</accession>
<keyword evidence="1" id="KW-1133">Transmembrane helix</keyword>
<sequence>MLGLSGKILYTVAILTVILCLCSEEVDGRRVILKGRKTLTRTYYYDSFLPGWISVLLFGLVEIIFGAILYLILKKIIIDPPMTGFYNAEHESAALRS</sequence>
<evidence type="ECO:0000256" key="2">
    <source>
        <dbReference type="SAM" id="SignalP"/>
    </source>
</evidence>
<dbReference type="Proteomes" id="UP001516400">
    <property type="component" value="Unassembled WGS sequence"/>
</dbReference>
<evidence type="ECO:0000256" key="1">
    <source>
        <dbReference type="SAM" id="Phobius"/>
    </source>
</evidence>
<keyword evidence="4" id="KW-1185">Reference proteome</keyword>
<gene>
    <name evidence="3" type="ORF">HHI36_018179</name>
</gene>
<feature type="chain" id="PRO_5044829950" evidence="2">
    <location>
        <begin position="29"/>
        <end position="97"/>
    </location>
</feature>
<feature type="transmembrane region" description="Helical" evidence="1">
    <location>
        <begin position="52"/>
        <end position="73"/>
    </location>
</feature>
<name>A0ABD2NZF7_9CUCU</name>
<organism evidence="3 4">
    <name type="scientific">Cryptolaemus montrouzieri</name>
    <dbReference type="NCBI Taxonomy" id="559131"/>
    <lineage>
        <taxon>Eukaryota</taxon>
        <taxon>Metazoa</taxon>
        <taxon>Ecdysozoa</taxon>
        <taxon>Arthropoda</taxon>
        <taxon>Hexapoda</taxon>
        <taxon>Insecta</taxon>
        <taxon>Pterygota</taxon>
        <taxon>Neoptera</taxon>
        <taxon>Endopterygota</taxon>
        <taxon>Coleoptera</taxon>
        <taxon>Polyphaga</taxon>
        <taxon>Cucujiformia</taxon>
        <taxon>Coccinelloidea</taxon>
        <taxon>Coccinellidae</taxon>
        <taxon>Scymninae</taxon>
        <taxon>Scymnini</taxon>
        <taxon>Cryptolaemus</taxon>
    </lineage>
</organism>
<protein>
    <submittedName>
        <fullName evidence="3">Uncharacterized protein</fullName>
    </submittedName>
</protein>
<keyword evidence="1" id="KW-0812">Transmembrane</keyword>
<evidence type="ECO:0000313" key="4">
    <source>
        <dbReference type="Proteomes" id="UP001516400"/>
    </source>
</evidence>